<evidence type="ECO:0000313" key="1">
    <source>
        <dbReference type="EMBL" id="KAF2703061.1"/>
    </source>
</evidence>
<dbReference type="EMBL" id="MU005790">
    <property type="protein sequence ID" value="KAF2703061.1"/>
    <property type="molecule type" value="Genomic_DNA"/>
</dbReference>
<protein>
    <submittedName>
        <fullName evidence="1">Uncharacterized protein</fullName>
    </submittedName>
</protein>
<accession>A0A6G1JS63</accession>
<dbReference type="AlphaFoldDB" id="A0A6G1JS63"/>
<name>A0A6G1JS63_9PLEO</name>
<dbReference type="Proteomes" id="UP000799428">
    <property type="component" value="Unassembled WGS sequence"/>
</dbReference>
<evidence type="ECO:0000313" key="2">
    <source>
        <dbReference type="Proteomes" id="UP000799428"/>
    </source>
</evidence>
<dbReference type="OrthoDB" id="167398at2759"/>
<reference evidence="1" key="1">
    <citation type="journal article" date="2020" name="Stud. Mycol.">
        <title>101 Dothideomycetes genomes: a test case for predicting lifestyles and emergence of pathogens.</title>
        <authorList>
            <person name="Haridas S."/>
            <person name="Albert R."/>
            <person name="Binder M."/>
            <person name="Bloem J."/>
            <person name="Labutti K."/>
            <person name="Salamov A."/>
            <person name="Andreopoulos B."/>
            <person name="Baker S."/>
            <person name="Barry K."/>
            <person name="Bills G."/>
            <person name="Bluhm B."/>
            <person name="Cannon C."/>
            <person name="Castanera R."/>
            <person name="Culley D."/>
            <person name="Daum C."/>
            <person name="Ezra D."/>
            <person name="Gonzalez J."/>
            <person name="Henrissat B."/>
            <person name="Kuo A."/>
            <person name="Liang C."/>
            <person name="Lipzen A."/>
            <person name="Lutzoni F."/>
            <person name="Magnuson J."/>
            <person name="Mondo S."/>
            <person name="Nolan M."/>
            <person name="Ohm R."/>
            <person name="Pangilinan J."/>
            <person name="Park H.-J."/>
            <person name="Ramirez L."/>
            <person name="Alfaro M."/>
            <person name="Sun H."/>
            <person name="Tritt A."/>
            <person name="Yoshinaga Y."/>
            <person name="Zwiers L.-H."/>
            <person name="Turgeon B."/>
            <person name="Goodwin S."/>
            <person name="Spatafora J."/>
            <person name="Crous P."/>
            <person name="Grigoriev I."/>
        </authorList>
    </citation>
    <scope>NUCLEOTIDE SEQUENCE</scope>
    <source>
        <strain evidence="1">CBS 279.74</strain>
    </source>
</reference>
<gene>
    <name evidence="1" type="ORF">K504DRAFT_508464</name>
</gene>
<sequence>MADPVRHLTDEEIDPKTLPHHLHHEWRPHDSRHAFLRSVIGTREVKIPREDLERCGRMWEIPSMERDQKKAKDEGDYLKKMSLWRRIRAYWAGYWLSLPTLLVISERTWRLIMSLCHTHADLEILNDDTVAITANIPAMRFWQYKAG</sequence>
<keyword evidence="2" id="KW-1185">Reference proteome</keyword>
<organism evidence="1 2">
    <name type="scientific">Pleomassaria siparia CBS 279.74</name>
    <dbReference type="NCBI Taxonomy" id="1314801"/>
    <lineage>
        <taxon>Eukaryota</taxon>
        <taxon>Fungi</taxon>
        <taxon>Dikarya</taxon>
        <taxon>Ascomycota</taxon>
        <taxon>Pezizomycotina</taxon>
        <taxon>Dothideomycetes</taxon>
        <taxon>Pleosporomycetidae</taxon>
        <taxon>Pleosporales</taxon>
        <taxon>Pleomassariaceae</taxon>
        <taxon>Pleomassaria</taxon>
    </lineage>
</organism>
<proteinExistence type="predicted"/>